<feature type="domain" description="Prephenate/arogenate dehydrogenase" evidence="2">
    <location>
        <begin position="3"/>
        <end position="264"/>
    </location>
</feature>
<dbReference type="GO" id="GO:0006571">
    <property type="term" value="P:tyrosine biosynthetic process"/>
    <property type="evidence" value="ECO:0007669"/>
    <property type="project" value="InterPro"/>
</dbReference>
<organism evidence="3">
    <name type="scientific">freshwater metagenome</name>
    <dbReference type="NCBI Taxonomy" id="449393"/>
    <lineage>
        <taxon>unclassified sequences</taxon>
        <taxon>metagenomes</taxon>
        <taxon>ecological metagenomes</taxon>
    </lineage>
</organism>
<accession>A0A6J7KCG6</accession>
<dbReference type="GO" id="GO:0008977">
    <property type="term" value="F:prephenate dehydrogenase (NAD+) activity"/>
    <property type="evidence" value="ECO:0007669"/>
    <property type="project" value="InterPro"/>
</dbReference>
<dbReference type="InterPro" id="IPR003099">
    <property type="entry name" value="Prephen_DH"/>
</dbReference>
<keyword evidence="1" id="KW-0560">Oxidoreductase</keyword>
<dbReference type="Pfam" id="PF02153">
    <property type="entry name" value="PDH_N"/>
    <property type="match status" value="1"/>
</dbReference>
<name>A0A6J7KCG6_9ZZZZ</name>
<dbReference type="InterPro" id="IPR046825">
    <property type="entry name" value="PDH_C"/>
</dbReference>
<dbReference type="GO" id="GO:0070403">
    <property type="term" value="F:NAD+ binding"/>
    <property type="evidence" value="ECO:0007669"/>
    <property type="project" value="InterPro"/>
</dbReference>
<sequence>MSGKFGVIGAGLIGGSIAKSLASEAIVWDANPQTIEAAKAHGIEVALSVDELSNIVDLLVIAVPFDAFTEVFAQVQAAASRREKPLLVTNVLSVMKHLEVTEPNIEFVAGHPMAGTENSGFEAARAGLFEGATWVLAKSSKPLEDLVTSLGATTVILSETDHNEAVARISHLPHVLASAQLLAIADGDQSFALAASSFKDSTRVAGTKPELTAGMVGNNREEVLRSIEALKGVLEEFTDVLAAGNDESLTNLFERAKSLRDKNL</sequence>
<evidence type="ECO:0000256" key="1">
    <source>
        <dbReference type="ARBA" id="ARBA00023002"/>
    </source>
</evidence>
<dbReference type="InterPro" id="IPR036291">
    <property type="entry name" value="NAD(P)-bd_dom_sf"/>
</dbReference>
<dbReference type="InterPro" id="IPR050812">
    <property type="entry name" value="Preph/Arog_dehydrog"/>
</dbReference>
<evidence type="ECO:0000259" key="2">
    <source>
        <dbReference type="PROSITE" id="PS51176"/>
    </source>
</evidence>
<dbReference type="PANTHER" id="PTHR21363:SF0">
    <property type="entry name" value="PREPHENATE DEHYDROGENASE [NADP(+)]"/>
    <property type="match status" value="1"/>
</dbReference>
<dbReference type="SUPFAM" id="SSF51735">
    <property type="entry name" value="NAD(P)-binding Rossmann-fold domains"/>
    <property type="match status" value="1"/>
</dbReference>
<dbReference type="SUPFAM" id="SSF48179">
    <property type="entry name" value="6-phosphogluconate dehydrogenase C-terminal domain-like"/>
    <property type="match status" value="1"/>
</dbReference>
<dbReference type="InterPro" id="IPR046826">
    <property type="entry name" value="PDH_N"/>
</dbReference>
<dbReference type="Gene3D" id="3.40.50.720">
    <property type="entry name" value="NAD(P)-binding Rossmann-like Domain"/>
    <property type="match status" value="1"/>
</dbReference>
<dbReference type="PROSITE" id="PS51176">
    <property type="entry name" value="PDH_ADH"/>
    <property type="match status" value="1"/>
</dbReference>
<dbReference type="AlphaFoldDB" id="A0A6J7KCG6"/>
<evidence type="ECO:0000313" key="3">
    <source>
        <dbReference type="EMBL" id="CAB4953227.1"/>
    </source>
</evidence>
<dbReference type="Gene3D" id="1.10.3660.10">
    <property type="entry name" value="6-phosphogluconate dehydrogenase C-terminal like domain"/>
    <property type="match status" value="1"/>
</dbReference>
<dbReference type="InterPro" id="IPR008927">
    <property type="entry name" value="6-PGluconate_DH-like_C_sf"/>
</dbReference>
<dbReference type="PANTHER" id="PTHR21363">
    <property type="entry name" value="PREPHENATE DEHYDROGENASE"/>
    <property type="match status" value="1"/>
</dbReference>
<reference evidence="3" key="1">
    <citation type="submission" date="2020-05" db="EMBL/GenBank/DDBJ databases">
        <authorList>
            <person name="Chiriac C."/>
            <person name="Salcher M."/>
            <person name="Ghai R."/>
            <person name="Kavagutti S V."/>
        </authorList>
    </citation>
    <scope>NUCLEOTIDE SEQUENCE</scope>
</reference>
<protein>
    <submittedName>
        <fullName evidence="3">Unannotated protein</fullName>
    </submittedName>
</protein>
<dbReference type="Pfam" id="PF20463">
    <property type="entry name" value="PDH_C"/>
    <property type="match status" value="1"/>
</dbReference>
<proteinExistence type="predicted"/>
<dbReference type="GO" id="GO:0004665">
    <property type="term" value="F:prephenate dehydrogenase (NADP+) activity"/>
    <property type="evidence" value="ECO:0007669"/>
    <property type="project" value="InterPro"/>
</dbReference>
<gene>
    <name evidence="3" type="ORF">UFOPK3837_00573</name>
</gene>
<dbReference type="EMBL" id="CAFBNO010000017">
    <property type="protein sequence ID" value="CAB4953227.1"/>
    <property type="molecule type" value="Genomic_DNA"/>
</dbReference>